<evidence type="ECO:0000313" key="1">
    <source>
        <dbReference type="EMBL" id="PWI34836.1"/>
    </source>
</evidence>
<accession>A0A2U3BDG3</accession>
<gene>
    <name evidence="1" type="ORF">DI392_00715</name>
</gene>
<dbReference type="Proteomes" id="UP000245362">
    <property type="component" value="Unassembled WGS sequence"/>
</dbReference>
<dbReference type="AlphaFoldDB" id="A0A2U3BDG3"/>
<dbReference type="EMBL" id="QFWT01000001">
    <property type="protein sequence ID" value="PWI34836.1"/>
    <property type="molecule type" value="Genomic_DNA"/>
</dbReference>
<dbReference type="RefSeq" id="WP_109317990.1">
    <property type="nucleotide sequence ID" value="NZ_QFWT01000001.1"/>
</dbReference>
<protein>
    <submittedName>
        <fullName evidence="1">Uncharacterized protein</fullName>
    </submittedName>
</protein>
<name>A0A2U3BDG3_9VIBR</name>
<dbReference type="OrthoDB" id="5863912at2"/>
<organism evidence="1 2">
    <name type="scientific">Vibrio albus</name>
    <dbReference type="NCBI Taxonomy" id="2200953"/>
    <lineage>
        <taxon>Bacteria</taxon>
        <taxon>Pseudomonadati</taxon>
        <taxon>Pseudomonadota</taxon>
        <taxon>Gammaproteobacteria</taxon>
        <taxon>Vibrionales</taxon>
        <taxon>Vibrionaceae</taxon>
        <taxon>Vibrio</taxon>
    </lineage>
</organism>
<keyword evidence="2" id="KW-1185">Reference proteome</keyword>
<proteinExistence type="predicted"/>
<comment type="caution">
    <text evidence="1">The sequence shown here is derived from an EMBL/GenBank/DDBJ whole genome shotgun (WGS) entry which is preliminary data.</text>
</comment>
<sequence>MEMVPVTEFLYEFRPMVSGFMPDLLPRAILQSARRFCKDTDLLLFETTLTAVTANQQIVISDQLALDGVDTTGLVMGNIVRVSGDDDQLYIGGGFSEQSKGTITIFDEADSLTISVSMLPERNALELPETLLDDWLDGICAGAASYLYQLPENQDLKLHQYHEREYVEQMRSAKRWRLESLSHASFSPTKRNREFF</sequence>
<evidence type="ECO:0000313" key="2">
    <source>
        <dbReference type="Proteomes" id="UP000245362"/>
    </source>
</evidence>
<reference evidence="1 2" key="1">
    <citation type="submission" date="2018-05" db="EMBL/GenBank/DDBJ databases">
        <title>Vibrio limimaris sp. nov., isolated from marine sediment.</title>
        <authorList>
            <person name="Li C.-M."/>
        </authorList>
    </citation>
    <scope>NUCLEOTIDE SEQUENCE [LARGE SCALE GENOMIC DNA]</scope>
    <source>
        <strain evidence="1 2">E4404</strain>
    </source>
</reference>